<keyword evidence="7" id="KW-1278">Translocase</keyword>
<evidence type="ECO:0000313" key="14">
    <source>
        <dbReference type="EMBL" id="TQV71181.1"/>
    </source>
</evidence>
<evidence type="ECO:0000256" key="13">
    <source>
        <dbReference type="RuleBase" id="RU004429"/>
    </source>
</evidence>
<dbReference type="Gene3D" id="1.20.120.1200">
    <property type="entry name" value="NADH-ubiquinone/plastoquinone oxidoreductase chain 6, subunit NuoJ"/>
    <property type="match status" value="1"/>
</dbReference>
<feature type="transmembrane region" description="Helical" evidence="13">
    <location>
        <begin position="29"/>
        <end position="51"/>
    </location>
</feature>
<dbReference type="EC" id="7.1.1.-" evidence="13"/>
<feature type="transmembrane region" description="Helical" evidence="13">
    <location>
        <begin position="131"/>
        <end position="158"/>
    </location>
</feature>
<protein>
    <recommendedName>
        <fullName evidence="3 13">NADH-quinone oxidoreductase subunit J</fullName>
        <ecNumber evidence="13">7.1.1.-</ecNumber>
    </recommendedName>
</protein>
<gene>
    <name evidence="14" type="primary">nuoJ</name>
    <name evidence="14" type="ORF">FKG94_20040</name>
</gene>
<dbReference type="GO" id="GO:0048038">
    <property type="term" value="F:quinone binding"/>
    <property type="evidence" value="ECO:0007669"/>
    <property type="project" value="UniProtKB-UniRule"/>
</dbReference>
<evidence type="ECO:0000256" key="11">
    <source>
        <dbReference type="ARBA" id="ARBA00025811"/>
    </source>
</evidence>
<organism evidence="14 15">
    <name type="scientific">Exilibacterium tricleocarpae</name>
    <dbReference type="NCBI Taxonomy" id="2591008"/>
    <lineage>
        <taxon>Bacteria</taxon>
        <taxon>Pseudomonadati</taxon>
        <taxon>Pseudomonadota</taxon>
        <taxon>Gammaproteobacteria</taxon>
        <taxon>Cellvibrionales</taxon>
        <taxon>Cellvibrionaceae</taxon>
        <taxon>Exilibacterium</taxon>
    </lineage>
</organism>
<dbReference type="Pfam" id="PF00499">
    <property type="entry name" value="Oxidored_q3"/>
    <property type="match status" value="1"/>
</dbReference>
<comment type="catalytic activity">
    <reaction evidence="12 13">
        <text>a quinone + NADH + 5 H(+)(in) = a quinol + NAD(+) + 4 H(+)(out)</text>
        <dbReference type="Rhea" id="RHEA:57888"/>
        <dbReference type="ChEBI" id="CHEBI:15378"/>
        <dbReference type="ChEBI" id="CHEBI:24646"/>
        <dbReference type="ChEBI" id="CHEBI:57540"/>
        <dbReference type="ChEBI" id="CHEBI:57945"/>
        <dbReference type="ChEBI" id="CHEBI:132124"/>
    </reaction>
</comment>
<keyword evidence="9 13" id="KW-0520">NAD</keyword>
<evidence type="ECO:0000256" key="9">
    <source>
        <dbReference type="ARBA" id="ARBA00023027"/>
    </source>
</evidence>
<comment type="caution">
    <text evidence="14">The sequence shown here is derived from an EMBL/GenBank/DDBJ whole genome shotgun (WGS) entry which is preliminary data.</text>
</comment>
<dbReference type="GO" id="GO:0016491">
    <property type="term" value="F:oxidoreductase activity"/>
    <property type="evidence" value="ECO:0007669"/>
    <property type="project" value="UniProtKB-KW"/>
</dbReference>
<dbReference type="PANTHER" id="PTHR33269">
    <property type="entry name" value="NADH-UBIQUINONE OXIDOREDUCTASE CHAIN 6"/>
    <property type="match status" value="1"/>
</dbReference>
<dbReference type="EMBL" id="VHSG01000022">
    <property type="protein sequence ID" value="TQV71181.1"/>
    <property type="molecule type" value="Genomic_DNA"/>
</dbReference>
<comment type="subunit">
    <text evidence="11">Composed of 13 different subunits. Subunits NuoA, H, J, K, L, M, N constitute the membrane sector of the complex.</text>
</comment>
<reference evidence="14 15" key="1">
    <citation type="submission" date="2019-06" db="EMBL/GenBank/DDBJ databases">
        <title>Whole genome sequence for Cellvibrionaceae sp. R142.</title>
        <authorList>
            <person name="Wang G."/>
        </authorList>
    </citation>
    <scope>NUCLEOTIDE SEQUENCE [LARGE SCALE GENOMIC DNA]</scope>
    <source>
        <strain evidence="14 15">R142</strain>
    </source>
</reference>
<keyword evidence="14" id="KW-0560">Oxidoreductase</keyword>
<dbReference type="InterPro" id="IPR001457">
    <property type="entry name" value="NADH_UbQ/plastoQ_OxRdtase_su6"/>
</dbReference>
<comment type="function">
    <text evidence="13">NDH-1 shuttles electrons from NADH, via FMN and iron-sulfur (Fe-S) centers, to quinones in the respiratory chain. Couples the redox reaction to proton translocation (for every two electrons transferred, four hydrogen ions are translocated across the cytoplasmic membrane), and thus conserves the redox energy in a proton gradient.</text>
</comment>
<name>A0A545T1U7_9GAMM</name>
<evidence type="ECO:0000256" key="12">
    <source>
        <dbReference type="ARBA" id="ARBA00047712"/>
    </source>
</evidence>
<dbReference type="AlphaFoldDB" id="A0A545T1U7"/>
<dbReference type="OrthoDB" id="9790848at2"/>
<keyword evidence="5 13" id="KW-0812">Transmembrane</keyword>
<dbReference type="FunFam" id="1.20.120.1200:FF:000001">
    <property type="entry name" value="NADH-quinone oxidoreductase subunit J"/>
    <property type="match status" value="1"/>
</dbReference>
<evidence type="ECO:0000313" key="15">
    <source>
        <dbReference type="Proteomes" id="UP000319732"/>
    </source>
</evidence>
<keyword evidence="10 13" id="KW-0472">Membrane</keyword>
<dbReference type="NCBIfam" id="NF005162">
    <property type="entry name" value="PRK06638.1-1"/>
    <property type="match status" value="1"/>
</dbReference>
<dbReference type="Proteomes" id="UP000319732">
    <property type="component" value="Unassembled WGS sequence"/>
</dbReference>
<evidence type="ECO:0000256" key="4">
    <source>
        <dbReference type="ARBA" id="ARBA00022475"/>
    </source>
</evidence>
<keyword evidence="4 13" id="KW-1003">Cell membrane</keyword>
<evidence type="ECO:0000256" key="10">
    <source>
        <dbReference type="ARBA" id="ARBA00023136"/>
    </source>
</evidence>
<evidence type="ECO:0000256" key="1">
    <source>
        <dbReference type="ARBA" id="ARBA00004651"/>
    </source>
</evidence>
<keyword evidence="6 13" id="KW-0874">Quinone</keyword>
<proteinExistence type="inferred from homology"/>
<evidence type="ECO:0000256" key="6">
    <source>
        <dbReference type="ARBA" id="ARBA00022719"/>
    </source>
</evidence>
<accession>A0A545T1U7</accession>
<dbReference type="RefSeq" id="WP_142928723.1">
    <property type="nucleotide sequence ID" value="NZ_ML660100.1"/>
</dbReference>
<evidence type="ECO:0000256" key="3">
    <source>
        <dbReference type="ARBA" id="ARBA00019907"/>
    </source>
</evidence>
<keyword evidence="15" id="KW-1185">Reference proteome</keyword>
<dbReference type="SUPFAM" id="SSF81442">
    <property type="entry name" value="Cytochrome c oxidase subunit I-like"/>
    <property type="match status" value="1"/>
</dbReference>
<dbReference type="InterPro" id="IPR036927">
    <property type="entry name" value="Cyt_c_oxase-like_su1_sf"/>
</dbReference>
<feature type="transmembrane region" description="Helical" evidence="13">
    <location>
        <begin position="88"/>
        <end position="111"/>
    </location>
</feature>
<evidence type="ECO:0000256" key="8">
    <source>
        <dbReference type="ARBA" id="ARBA00022989"/>
    </source>
</evidence>
<dbReference type="GO" id="GO:0005886">
    <property type="term" value="C:plasma membrane"/>
    <property type="evidence" value="ECO:0007669"/>
    <property type="project" value="UniProtKB-SubCell"/>
</dbReference>
<feature type="transmembrane region" description="Helical" evidence="13">
    <location>
        <begin position="57"/>
        <end position="76"/>
    </location>
</feature>
<comment type="similarity">
    <text evidence="2 13">Belongs to the complex I subunit 6 family.</text>
</comment>
<evidence type="ECO:0000256" key="5">
    <source>
        <dbReference type="ARBA" id="ARBA00022692"/>
    </source>
</evidence>
<evidence type="ECO:0000256" key="7">
    <source>
        <dbReference type="ARBA" id="ARBA00022967"/>
    </source>
</evidence>
<sequence>MTATLFYIAAAVAVISTVLAITRTNAAHALLYLVVSLLSVAVIFYLIGAPLAGALEVIVYAGAIMVLFVFVIMMLNAGRATARQEQQWLSTSAWTLPALLCAVLLAELVYVLQQQDTVYLDAHITPKEVGILLYGPYLLAVELASMLLLAGLVGAYHLGREDPPPDRRQPGTAEQTDA</sequence>
<evidence type="ECO:0000256" key="2">
    <source>
        <dbReference type="ARBA" id="ARBA00005698"/>
    </source>
</evidence>
<dbReference type="InterPro" id="IPR042106">
    <property type="entry name" value="Nuo/plastoQ_OxRdtase_6_NuoJ"/>
</dbReference>
<dbReference type="GO" id="GO:0008137">
    <property type="term" value="F:NADH dehydrogenase (ubiquinone) activity"/>
    <property type="evidence" value="ECO:0007669"/>
    <property type="project" value="UniProtKB-UniRule"/>
</dbReference>
<dbReference type="PANTHER" id="PTHR33269:SF17">
    <property type="entry name" value="NADH-UBIQUINONE OXIDOREDUCTASE CHAIN 6"/>
    <property type="match status" value="1"/>
</dbReference>
<comment type="subcellular location">
    <subcellularLocation>
        <location evidence="1 13">Cell membrane</location>
        <topology evidence="1 13">Multi-pass membrane protein</topology>
    </subcellularLocation>
</comment>
<keyword evidence="8 13" id="KW-1133">Transmembrane helix</keyword>
<feature type="transmembrane region" description="Helical" evidence="13">
    <location>
        <begin position="6"/>
        <end position="22"/>
    </location>
</feature>